<evidence type="ECO:0000313" key="2">
    <source>
        <dbReference type="Proteomes" id="UP000018144"/>
    </source>
</evidence>
<keyword evidence="2" id="KW-1185">Reference proteome</keyword>
<dbReference type="Proteomes" id="UP000018144">
    <property type="component" value="Unassembled WGS sequence"/>
</dbReference>
<dbReference type="AlphaFoldDB" id="U4L6I1"/>
<name>U4L6I1_PYROM</name>
<gene>
    <name evidence="1" type="ORF">PCON_12139</name>
</gene>
<dbReference type="EMBL" id="HF935720">
    <property type="protein sequence ID" value="CCX12545.1"/>
    <property type="molecule type" value="Genomic_DNA"/>
</dbReference>
<organism evidence="1 2">
    <name type="scientific">Pyronema omphalodes (strain CBS 100304)</name>
    <name type="common">Pyronema confluens</name>
    <dbReference type="NCBI Taxonomy" id="1076935"/>
    <lineage>
        <taxon>Eukaryota</taxon>
        <taxon>Fungi</taxon>
        <taxon>Dikarya</taxon>
        <taxon>Ascomycota</taxon>
        <taxon>Pezizomycotina</taxon>
        <taxon>Pezizomycetes</taxon>
        <taxon>Pezizales</taxon>
        <taxon>Pyronemataceae</taxon>
        <taxon>Pyronema</taxon>
    </lineage>
</organism>
<sequence>MYSATTQHEDVNVLDPQLDSCAMKGLRPEVLELEFAEDAGEKGRIEVDSVDGASPPVWWSDGFRRMTEQDLDALKKWYRRKKERRKGKAE</sequence>
<proteinExistence type="predicted"/>
<reference evidence="1 2" key="1">
    <citation type="journal article" date="2013" name="PLoS Genet.">
        <title>The genome and development-dependent transcriptomes of Pyronema confluens: a window into fungal evolution.</title>
        <authorList>
            <person name="Traeger S."/>
            <person name="Altegoer F."/>
            <person name="Freitag M."/>
            <person name="Gabaldon T."/>
            <person name="Kempken F."/>
            <person name="Kumar A."/>
            <person name="Marcet-Houben M."/>
            <person name="Poggeler S."/>
            <person name="Stajich J.E."/>
            <person name="Nowrousian M."/>
        </authorList>
    </citation>
    <scope>NUCLEOTIDE SEQUENCE [LARGE SCALE GENOMIC DNA]</scope>
    <source>
        <strain evidence="2">CBS 100304</strain>
        <tissue evidence="1">Vegetative mycelium</tissue>
    </source>
</reference>
<accession>U4L6I1</accession>
<protein>
    <submittedName>
        <fullName evidence="1">Uncharacterized protein</fullName>
    </submittedName>
</protein>
<evidence type="ECO:0000313" key="1">
    <source>
        <dbReference type="EMBL" id="CCX12545.1"/>
    </source>
</evidence>